<gene>
    <name evidence="1" type="ORF">GCM10008916_12680</name>
</gene>
<dbReference type="EMBL" id="BAAACO010000001">
    <property type="protein sequence ID" value="GAA0857740.1"/>
    <property type="molecule type" value="Genomic_DNA"/>
</dbReference>
<sequence>MVNKKFELTKDNIDDFKDIITTFAISINKSSRETLDKNVRFFFYKNKAERVSLFFQFIEDKNDNTIYCDGKPPLRTIQYYNKDDFEFNLKRLKEEIKKRLYRIYKRE</sequence>
<comment type="caution">
    <text evidence="1">The sequence shown here is derived from an EMBL/GenBank/DDBJ whole genome shotgun (WGS) entry which is preliminary data.</text>
</comment>
<dbReference type="Proteomes" id="UP001501764">
    <property type="component" value="Unassembled WGS sequence"/>
</dbReference>
<protein>
    <recommendedName>
        <fullName evidence="3">DUF5655 domain-containing protein</fullName>
    </recommendedName>
</protein>
<evidence type="ECO:0000313" key="2">
    <source>
        <dbReference type="Proteomes" id="UP001501764"/>
    </source>
</evidence>
<proteinExistence type="predicted"/>
<keyword evidence="2" id="KW-1185">Reference proteome</keyword>
<organism evidence="1 2">
    <name type="scientific">Clostridium nitritogenes</name>
    <dbReference type="NCBI Taxonomy" id="83340"/>
    <lineage>
        <taxon>Bacteria</taxon>
        <taxon>Bacillati</taxon>
        <taxon>Bacillota</taxon>
        <taxon>Clostridia</taxon>
        <taxon>Eubacteriales</taxon>
        <taxon>Clostridiaceae</taxon>
        <taxon>Clostridium</taxon>
    </lineage>
</organism>
<reference evidence="2" key="1">
    <citation type="journal article" date="2019" name="Int. J. Syst. Evol. Microbiol.">
        <title>The Global Catalogue of Microorganisms (GCM) 10K type strain sequencing project: providing services to taxonomists for standard genome sequencing and annotation.</title>
        <authorList>
            <consortium name="The Broad Institute Genomics Platform"/>
            <consortium name="The Broad Institute Genome Sequencing Center for Infectious Disease"/>
            <person name="Wu L."/>
            <person name="Ma J."/>
        </authorList>
    </citation>
    <scope>NUCLEOTIDE SEQUENCE [LARGE SCALE GENOMIC DNA]</scope>
    <source>
        <strain evidence="2">JCM 6485</strain>
    </source>
</reference>
<dbReference type="RefSeq" id="WP_346025933.1">
    <property type="nucleotide sequence ID" value="NZ_BAAACO010000001.1"/>
</dbReference>
<evidence type="ECO:0000313" key="1">
    <source>
        <dbReference type="EMBL" id="GAA0857740.1"/>
    </source>
</evidence>
<accession>A0ABP3X1A8</accession>
<name>A0ABP3X1A8_9CLOT</name>
<evidence type="ECO:0008006" key="3">
    <source>
        <dbReference type="Google" id="ProtNLM"/>
    </source>
</evidence>